<dbReference type="GeneID" id="20040753"/>
<feature type="region of interest" description="Disordered" evidence="1">
    <location>
        <begin position="252"/>
        <end position="282"/>
    </location>
</feature>
<name>W6ZT90_9APIC</name>
<feature type="region of interest" description="Disordered" evidence="1">
    <location>
        <begin position="304"/>
        <end position="434"/>
    </location>
</feature>
<evidence type="ECO:0000313" key="3">
    <source>
        <dbReference type="Proteomes" id="UP000030640"/>
    </source>
</evidence>
<feature type="compositionally biased region" description="Polar residues" evidence="1">
    <location>
        <begin position="383"/>
        <end position="421"/>
    </location>
</feature>
<gene>
    <name evidence="2" type="ORF">C922_05479</name>
</gene>
<sequence>MERYWDIGALNSSPTGVEVQISTAQGNCNNNAQRKYCMGACKDNSRSRYPSMNQWIGGIEGKLTNDWRKFKEDIGTGDTGFKRSKHLGGDSVTWGDLLTCVLKKIGEIASETDLARSQNTSPFWDCGHWKGVTNKNQAGVWEDNNNTQAMLMMITCIILGFKQQYLTDRAGAPKNYKELCGVANDTLAVDPEDWEKIQDGRSEELSDKIAKCGSGGNTKGCSAAALSLILTVYEAMRRCCGTCHSFTVDGWLRPGSNPNSETKSLKWNSTKRRWESDSTSNGRLMITGGSLGVYLPETKTVQTEDRLGPGHSMGRQDQQEPPPKITRAAPSTHSPITGGSNTAQSDHQPHPEDQNNLQENKGETSEASTAKPPTNHEPVTSRRGVQSDSGFPPSVSISGDNSHGQNTNDRSPHPTATQLSQHLPAGSRVEEKNNSVVQGADLTSNEPLQEDSSSPWAGMAGGIAAVAGVVASAYAYWRIFSPGSKCDQEALQSKKEKLPGFNYGRDSRKLSVGPLKLRRASVGHERGALSMKVSSTAMDAESFELREGEFRAMGD</sequence>
<dbReference type="VEuPathDB" id="PlasmoDB:C922_05479"/>
<dbReference type="EMBL" id="KI965538">
    <property type="protein sequence ID" value="EUD64137.1"/>
    <property type="molecule type" value="Genomic_DNA"/>
</dbReference>
<reference evidence="2 3" key="1">
    <citation type="submission" date="2013-02" db="EMBL/GenBank/DDBJ databases">
        <title>The Genome Sequence of Plasmodium inui San Antonio 1.</title>
        <authorList>
            <consortium name="The Broad Institute Genome Sequencing Platform"/>
            <consortium name="The Broad Institute Genome Sequencing Center for Infectious Disease"/>
            <person name="Neafsey D."/>
            <person name="Cheeseman I."/>
            <person name="Volkman S."/>
            <person name="Adams J."/>
            <person name="Walker B."/>
            <person name="Young S.K."/>
            <person name="Zeng Q."/>
            <person name="Gargeya S."/>
            <person name="Fitzgerald M."/>
            <person name="Haas B."/>
            <person name="Abouelleil A."/>
            <person name="Alvarado L."/>
            <person name="Arachchi H.M."/>
            <person name="Berlin A.M."/>
            <person name="Chapman S.B."/>
            <person name="Dewar J."/>
            <person name="Goldberg J."/>
            <person name="Griggs A."/>
            <person name="Gujja S."/>
            <person name="Hansen M."/>
            <person name="Howarth C."/>
            <person name="Imamovic A."/>
            <person name="Larimer J."/>
            <person name="McCowan C."/>
            <person name="Murphy C."/>
            <person name="Neiman D."/>
            <person name="Pearson M."/>
            <person name="Priest M."/>
            <person name="Roberts A."/>
            <person name="Saif S."/>
            <person name="Shea T."/>
            <person name="Sisk P."/>
            <person name="Sykes S."/>
            <person name="Wortman J."/>
            <person name="Nusbaum C."/>
            <person name="Birren B."/>
        </authorList>
    </citation>
    <scope>NUCLEOTIDE SEQUENCE [LARGE SCALE GENOMIC DNA]</scope>
    <source>
        <strain evidence="2 3">San Antonio 1</strain>
    </source>
</reference>
<protein>
    <submittedName>
        <fullName evidence="2">Uncharacterized protein</fullName>
    </submittedName>
</protein>
<feature type="compositionally biased region" description="Polar residues" evidence="1">
    <location>
        <begin position="354"/>
        <end position="372"/>
    </location>
</feature>
<proteinExistence type="predicted"/>
<dbReference type="Proteomes" id="UP000030640">
    <property type="component" value="Unassembled WGS sequence"/>
</dbReference>
<dbReference type="RefSeq" id="XP_008819272.1">
    <property type="nucleotide sequence ID" value="XM_008821050.1"/>
</dbReference>
<accession>W6ZT90</accession>
<keyword evidence="3" id="KW-1185">Reference proteome</keyword>
<organism evidence="2 3">
    <name type="scientific">Plasmodium inui San Antonio 1</name>
    <dbReference type="NCBI Taxonomy" id="1237626"/>
    <lineage>
        <taxon>Eukaryota</taxon>
        <taxon>Sar</taxon>
        <taxon>Alveolata</taxon>
        <taxon>Apicomplexa</taxon>
        <taxon>Aconoidasida</taxon>
        <taxon>Haemosporida</taxon>
        <taxon>Plasmodiidae</taxon>
        <taxon>Plasmodium</taxon>
        <taxon>Plasmodium (Plasmodium)</taxon>
    </lineage>
</organism>
<feature type="compositionally biased region" description="Polar residues" evidence="1">
    <location>
        <begin position="256"/>
        <end position="268"/>
    </location>
</feature>
<dbReference type="AlphaFoldDB" id="W6ZT90"/>
<evidence type="ECO:0000313" key="2">
    <source>
        <dbReference type="EMBL" id="EUD64137.1"/>
    </source>
</evidence>
<feature type="compositionally biased region" description="Polar residues" evidence="1">
    <location>
        <begin position="329"/>
        <end position="346"/>
    </location>
</feature>
<evidence type="ECO:0000256" key="1">
    <source>
        <dbReference type="SAM" id="MobiDB-lite"/>
    </source>
</evidence>